<dbReference type="EMBL" id="AP014546">
    <property type="protein sequence ID" value="BBB28567.1"/>
    <property type="molecule type" value="Genomic_DNA"/>
</dbReference>
<name>A0A7R6PED8_9GAMM</name>
<keyword evidence="6" id="KW-1185">Reference proteome</keyword>
<dbReference type="SMART" id="SM00062">
    <property type="entry name" value="PBPb"/>
    <property type="match status" value="1"/>
</dbReference>
<accession>A0A7R6PED8</accession>
<gene>
    <name evidence="5" type="ORF">NEJAP_0610</name>
</gene>
<sequence length="273" mass="30893">MKFNVGRRLIPPVLCILILFTTPTVSAQTLKACGHPFYPPVSWIGNGQLTGLAPAITKKIFTELGYNIQLITDYNWKRCLLEVQLGNADIVVAAYKIPSRKTFLNFTESPLIADPIALFINRQTPIKVQQMSDLKGKRVGLLLGDSFGEKFDHFLQNSNDIEYVSRNSQNFAKLALKRIDYMPIGILSGELQSKKLGFDDQVIALDYRISTEYYFLAVRKSSALEKHLPYLNRRLKELTQDGTINQLTQVYSQQYIHPTAPLSPRSLTHKASK</sequence>
<dbReference type="Proteomes" id="UP000595332">
    <property type="component" value="Chromosome"/>
</dbReference>
<dbReference type="Pfam" id="PF00497">
    <property type="entry name" value="SBP_bac_3"/>
    <property type="match status" value="1"/>
</dbReference>
<evidence type="ECO:0000313" key="5">
    <source>
        <dbReference type="EMBL" id="BBB28567.1"/>
    </source>
</evidence>
<dbReference type="InterPro" id="IPR001638">
    <property type="entry name" value="Solute-binding_3/MltF_N"/>
</dbReference>
<feature type="chain" id="PRO_5032606623" evidence="3">
    <location>
        <begin position="28"/>
        <end position="273"/>
    </location>
</feature>
<dbReference type="SUPFAM" id="SSF53850">
    <property type="entry name" value="Periplasmic binding protein-like II"/>
    <property type="match status" value="1"/>
</dbReference>
<dbReference type="RefSeq" id="WP_201349248.1">
    <property type="nucleotide sequence ID" value="NZ_AP014546.1"/>
</dbReference>
<evidence type="ECO:0000256" key="3">
    <source>
        <dbReference type="SAM" id="SignalP"/>
    </source>
</evidence>
<comment type="similarity">
    <text evidence="1">Belongs to the bacterial solute-binding protein 3 family.</text>
</comment>
<evidence type="ECO:0000256" key="1">
    <source>
        <dbReference type="ARBA" id="ARBA00010333"/>
    </source>
</evidence>
<evidence type="ECO:0000259" key="4">
    <source>
        <dbReference type="SMART" id="SM00062"/>
    </source>
</evidence>
<dbReference type="AlphaFoldDB" id="A0A7R6PED8"/>
<dbReference type="PANTHER" id="PTHR35936">
    <property type="entry name" value="MEMBRANE-BOUND LYTIC MUREIN TRANSGLYCOSYLASE F"/>
    <property type="match status" value="1"/>
</dbReference>
<dbReference type="PANTHER" id="PTHR35936:SF6">
    <property type="entry name" value="AMINO ACID ABC TRANSPORTER SUBSTRATE-BINDING PAAT FAMILY PROTEIN"/>
    <property type="match status" value="1"/>
</dbReference>
<evidence type="ECO:0000256" key="2">
    <source>
        <dbReference type="ARBA" id="ARBA00022729"/>
    </source>
</evidence>
<dbReference type="KEGG" id="njp:NEJAP_0610"/>
<feature type="signal peptide" evidence="3">
    <location>
        <begin position="1"/>
        <end position="27"/>
    </location>
</feature>
<dbReference type="Gene3D" id="3.40.190.10">
    <property type="entry name" value="Periplasmic binding protein-like II"/>
    <property type="match status" value="2"/>
</dbReference>
<proteinExistence type="inferred from homology"/>
<protein>
    <submittedName>
        <fullName evidence="5">Solute-binding protein</fullName>
    </submittedName>
</protein>
<organism evidence="5 6">
    <name type="scientific">Neptunomonas japonica JAMM 1380</name>
    <dbReference type="NCBI Taxonomy" id="1441457"/>
    <lineage>
        <taxon>Bacteria</taxon>
        <taxon>Pseudomonadati</taxon>
        <taxon>Pseudomonadota</taxon>
        <taxon>Gammaproteobacteria</taxon>
        <taxon>Oceanospirillales</taxon>
        <taxon>Oceanospirillaceae</taxon>
        <taxon>Neptunomonas</taxon>
    </lineage>
</organism>
<reference evidence="5 6" key="1">
    <citation type="journal article" date="2008" name="Int. J. Syst. Evol. Microbiol.">
        <title>Neptunomonas japonica sp. nov., an Osedax japonicus symbiont-like bacterium isolated from sediment adjacent to sperm whale carcasses off Kagoshima, Japan.</title>
        <authorList>
            <person name="Miyazaki M."/>
            <person name="Nogi Y."/>
            <person name="Fujiwara Y."/>
            <person name="Kawato M."/>
            <person name="Kubokawa K."/>
            <person name="Horikoshi K."/>
        </authorList>
    </citation>
    <scope>NUCLEOTIDE SEQUENCE [LARGE SCALE GENOMIC DNA]</scope>
    <source>
        <strain evidence="5 6">JAMM 1380</strain>
    </source>
</reference>
<evidence type="ECO:0000313" key="6">
    <source>
        <dbReference type="Proteomes" id="UP000595332"/>
    </source>
</evidence>
<keyword evidence="2 3" id="KW-0732">Signal</keyword>
<feature type="domain" description="Solute-binding protein family 3/N-terminal" evidence="4">
    <location>
        <begin position="29"/>
        <end position="258"/>
    </location>
</feature>